<keyword evidence="7" id="KW-1185">Reference proteome</keyword>
<evidence type="ECO:0000259" key="6">
    <source>
        <dbReference type="Pfam" id="PF16135"/>
    </source>
</evidence>
<accession>A0ABM1G3K8</accession>
<feature type="region of interest" description="Disordered" evidence="5">
    <location>
        <begin position="165"/>
        <end position="196"/>
    </location>
</feature>
<feature type="domain" description="Tify" evidence="6">
    <location>
        <begin position="285"/>
        <end position="319"/>
    </location>
</feature>
<dbReference type="Proteomes" id="UP000694930">
    <property type="component" value="Chromosome 2"/>
</dbReference>
<reference evidence="8" key="2">
    <citation type="submission" date="2025-08" db="UniProtKB">
        <authorList>
            <consortium name="RefSeq"/>
        </authorList>
    </citation>
    <scope>IDENTIFICATION</scope>
</reference>
<evidence type="ECO:0000256" key="5">
    <source>
        <dbReference type="SAM" id="MobiDB-lite"/>
    </source>
</evidence>
<evidence type="ECO:0000313" key="8">
    <source>
        <dbReference type="RefSeq" id="XP_015065511.2"/>
    </source>
</evidence>
<dbReference type="InterPro" id="IPR031307">
    <property type="entry name" value="Ninja_fam"/>
</dbReference>
<dbReference type="Pfam" id="PF16135">
    <property type="entry name" value="TDBD"/>
    <property type="match status" value="1"/>
</dbReference>
<comment type="function">
    <text evidence="4">Acts as a negative regulator of abscisic acid (ABA) response.</text>
</comment>
<evidence type="ECO:0000256" key="1">
    <source>
        <dbReference type="ARBA" id="ARBA00004123"/>
    </source>
</evidence>
<feature type="compositionally biased region" description="Polar residues" evidence="5">
    <location>
        <begin position="187"/>
        <end position="196"/>
    </location>
</feature>
<comment type="similarity">
    <text evidence="2 4">Belongs to the Ninja family.</text>
</comment>
<gene>
    <name evidence="8" type="primary">LOC107010741</name>
</gene>
<dbReference type="PANTHER" id="PTHR31413:SF47">
    <property type="entry name" value="NINJA-FAMILY PROTEIN"/>
    <property type="match status" value="1"/>
</dbReference>
<organism evidence="7 8">
    <name type="scientific">Solanum pennellii</name>
    <name type="common">Tomato</name>
    <name type="synonym">Lycopersicon pennellii</name>
    <dbReference type="NCBI Taxonomy" id="28526"/>
    <lineage>
        <taxon>Eukaryota</taxon>
        <taxon>Viridiplantae</taxon>
        <taxon>Streptophyta</taxon>
        <taxon>Embryophyta</taxon>
        <taxon>Tracheophyta</taxon>
        <taxon>Spermatophyta</taxon>
        <taxon>Magnoliopsida</taxon>
        <taxon>eudicotyledons</taxon>
        <taxon>Gunneridae</taxon>
        <taxon>Pentapetalae</taxon>
        <taxon>asterids</taxon>
        <taxon>lamiids</taxon>
        <taxon>Solanales</taxon>
        <taxon>Solanaceae</taxon>
        <taxon>Solanoideae</taxon>
        <taxon>Solaneae</taxon>
        <taxon>Solanum</taxon>
        <taxon>Solanum subgen. Lycopersicon</taxon>
    </lineage>
</organism>
<keyword evidence="3 4" id="KW-0539">Nucleus</keyword>
<dbReference type="GeneID" id="107010741"/>
<dbReference type="InterPro" id="IPR032308">
    <property type="entry name" value="TDBD"/>
</dbReference>
<evidence type="ECO:0000313" key="7">
    <source>
        <dbReference type="Proteomes" id="UP000694930"/>
    </source>
</evidence>
<evidence type="ECO:0000256" key="4">
    <source>
        <dbReference type="RuleBase" id="RU369029"/>
    </source>
</evidence>
<feature type="compositionally biased region" description="Low complexity" evidence="5">
    <location>
        <begin position="166"/>
        <end position="175"/>
    </location>
</feature>
<reference evidence="7" key="1">
    <citation type="journal article" date="2014" name="Nat. Genet.">
        <title>The genome of the stress-tolerant wild tomato species Solanum pennellii.</title>
        <authorList>
            <person name="Bolger A."/>
            <person name="Scossa F."/>
            <person name="Bolger M.E."/>
            <person name="Lanz C."/>
            <person name="Maumus F."/>
            <person name="Tohge T."/>
            <person name="Quesneville H."/>
            <person name="Alseekh S."/>
            <person name="Sorensen I."/>
            <person name="Lichtenstein G."/>
            <person name="Fich E.A."/>
            <person name="Conte M."/>
            <person name="Keller H."/>
            <person name="Schneeberger K."/>
            <person name="Schwacke R."/>
            <person name="Ofner I."/>
            <person name="Vrebalov J."/>
            <person name="Xu Y."/>
            <person name="Osorio S."/>
            <person name="Aflitos S.A."/>
            <person name="Schijlen E."/>
            <person name="Jimenez-Gomez J.M."/>
            <person name="Ryngajllo M."/>
            <person name="Kimura S."/>
            <person name="Kumar R."/>
            <person name="Koenig D."/>
            <person name="Headland L.R."/>
            <person name="Maloof J.N."/>
            <person name="Sinha N."/>
            <person name="van Ham R.C."/>
            <person name="Lankhorst R.K."/>
            <person name="Mao L."/>
            <person name="Vogel A."/>
            <person name="Arsova B."/>
            <person name="Panstruga R."/>
            <person name="Fei Z."/>
            <person name="Rose J.K."/>
            <person name="Zamir D."/>
            <person name="Carrari F."/>
            <person name="Giovannoni J.J."/>
            <person name="Weigel D."/>
            <person name="Usadel B."/>
            <person name="Fernie A.R."/>
        </authorList>
    </citation>
    <scope>NUCLEOTIDE SEQUENCE [LARGE SCALE GENOMIC DNA]</scope>
    <source>
        <strain evidence="7">cv. LA0716</strain>
    </source>
</reference>
<protein>
    <recommendedName>
        <fullName evidence="4">Ninja-family protein</fullName>
    </recommendedName>
    <alternativeName>
        <fullName evidence="4">ABI-binding protein</fullName>
    </alternativeName>
</protein>
<evidence type="ECO:0000256" key="3">
    <source>
        <dbReference type="ARBA" id="ARBA00023242"/>
    </source>
</evidence>
<comment type="subcellular location">
    <subcellularLocation>
        <location evidence="1 4">Nucleus</location>
    </subcellularLocation>
</comment>
<evidence type="ECO:0000256" key="2">
    <source>
        <dbReference type="ARBA" id="ARBA00006081"/>
    </source>
</evidence>
<dbReference type="RefSeq" id="XP_015065511.2">
    <property type="nucleotide sequence ID" value="XM_015210025.2"/>
</dbReference>
<sequence length="322" mass="36078">MEKANHQDKGKRIVEDVSVDLTLGLPMETEMEYWRQQNYQFSVTRTSSLPRDTEIECRQRLEAEMAWRRRMDAEMDWRRRMETEIECRRRMETEMEWRQINGPSSVMRTASMPPMETQTEWGKMSDPFSVNRTASLPPMETQTRGDAQQNRWDKLKNVIVVEENEGNGTSSLPSPGGSGSVGNFGSAETSSETQQHLHNQVDGTFIEGASGSSNAIPPVSGTLEQMQHLVVAAIEATNKQSPDFSGKEGLRNFLLKMPGVSTKGDGPNGKKTEGFLYAYKRGGEVKIVCICHGYFLTPAEFVRHAGGGDVENPLRLITVDPN</sequence>
<proteinExistence type="inferred from homology"/>
<name>A0ABM1G3K8_SOLPN</name>
<dbReference type="PANTHER" id="PTHR31413">
    <property type="entry name" value="AFP HOMOLOG 2"/>
    <property type="match status" value="1"/>
</dbReference>